<dbReference type="Gene3D" id="2.60.40.3940">
    <property type="match status" value="1"/>
</dbReference>
<organism evidence="3 4">
    <name type="scientific">Pseudomonas synxantha</name>
    <dbReference type="NCBI Taxonomy" id="47883"/>
    <lineage>
        <taxon>Bacteria</taxon>
        <taxon>Pseudomonadati</taxon>
        <taxon>Pseudomonadota</taxon>
        <taxon>Gammaproteobacteria</taxon>
        <taxon>Pseudomonadales</taxon>
        <taxon>Pseudomonadaceae</taxon>
        <taxon>Pseudomonas</taxon>
    </lineage>
</organism>
<name>A0AAU8TNG7_9PSED</name>
<accession>A0AAU8TNG7</accession>
<evidence type="ECO:0000313" key="3">
    <source>
        <dbReference type="EMBL" id="AKA83925.1"/>
    </source>
</evidence>
<dbReference type="RefSeq" id="WP_080944705.1">
    <property type="nucleotide sequence ID" value="NZ_CP011117.2"/>
</dbReference>
<dbReference type="InterPro" id="IPR022225">
    <property type="entry name" value="Phage_tail_fibre_N"/>
</dbReference>
<dbReference type="Pfam" id="PF12571">
    <property type="entry name" value="Phage_tail_fib"/>
    <property type="match status" value="1"/>
</dbReference>
<dbReference type="Proteomes" id="UP000033099">
    <property type="component" value="Chromosome"/>
</dbReference>
<dbReference type="AlphaFoldDB" id="A0AAU8TNG7"/>
<dbReference type="EMBL" id="CP011117">
    <property type="protein sequence ID" value="AKA83925.1"/>
    <property type="molecule type" value="Genomic_DNA"/>
</dbReference>
<dbReference type="Pfam" id="PF21882">
    <property type="entry name" value="Gp53-like_C"/>
    <property type="match status" value="1"/>
</dbReference>
<sequence>MGARITLAGESLIAQKLGSQQRLEVARFIFANVPGLDPNAPVDRAAVKPPAAQIVHSYTIPKQNSGFVNPNQVVYSAMLGSDIGDFDWNWIGLETAENVLFAVAYVPLQQKRKNIPPMQLGNNVTRNILVVFDGAQALTGITIDASTWQHDFTIRLKGIDERERLSNRDVFGRACFFGPALQVEKVASGYQLKPGLAYVEGIRVELNSAFPITLPRLPTPVWLHVSLRRELNDVVAGWKVGFDANPVDYIDTAGTRHYCVPLAELTSSTITDARAGEPIDGPLIQHLAARAGDYPQLRARATTKEDVELGNLPNAISDDDTTNSSFILATTKAVNAVRKVLQQAIDKLVSGDTPAGKAKRLETARTLAISGAGVGSTTFDGGSDADIFLTLADSGVRNGVYTKVAVTSKGIVIDGGTLAAQDIPGLDWTKIVSGKPTTLDGYGITNAIPTGATDKRPVLYSAEPGQNYWHGALEIREAKLAGPSQKTFAYAPRMVFHWKETVAGELAMNANGALCWNAQALWHDGNFNPATKADKATTLEGYGITDAIKKGDYGLGSNVAPASPIDNRGLPGGFHYFGEGTTTFAQAVGLINVPYGNSSYSGQLGFQQGGADVRILVRSVTNAGQWTKTRELWHTGNFNPDTKANVSNSLEGYGIVNAIPTGLTNKRPELYAPEAGSAYWHGAMSIREAEAVGNTRQAPEYGPRISFHWKDVVAGGLSMNAAGELLWNGNPLWHGANAPKNTANLAATGRWRCGTTGFMVQWGSVAAKPAVAHSVPFDVAFNGVCFGVITSVNNERTTPDADSGYQVVSKTVTGFTAYRQDFNLTNIGSDSGYTWFAVGI</sequence>
<dbReference type="InterPro" id="IPR054075">
    <property type="entry name" value="Gp53-like_C"/>
</dbReference>
<gene>
    <name evidence="3" type="ORF">VO64_3379</name>
</gene>
<feature type="domain" description="Putative tail fiber protein gp53-like C-terminal" evidence="2">
    <location>
        <begin position="755"/>
        <end position="839"/>
    </location>
</feature>
<protein>
    <submittedName>
        <fullName evidence="3">Phage tail fiber protein</fullName>
    </submittedName>
</protein>
<evidence type="ECO:0000259" key="2">
    <source>
        <dbReference type="Pfam" id="PF21882"/>
    </source>
</evidence>
<proteinExistence type="predicted"/>
<evidence type="ECO:0000259" key="1">
    <source>
        <dbReference type="Pfam" id="PF12571"/>
    </source>
</evidence>
<dbReference type="KEGG" id="pfb:VO64_3379"/>
<evidence type="ECO:0000313" key="4">
    <source>
        <dbReference type="Proteomes" id="UP000033099"/>
    </source>
</evidence>
<reference evidence="3 4" key="1">
    <citation type="journal article" date="2015" name="Genome Announc.">
        <title>Complete Genome Sequence of Biocontrol Strain Pseudomonas fluorescens LBUM223.</title>
        <authorList>
            <person name="Roquigny R."/>
            <person name="Arseneault T."/>
            <person name="Gadkar V.J."/>
            <person name="Novinscak A."/>
            <person name="Joly D.L."/>
            <person name="Filion M."/>
        </authorList>
    </citation>
    <scope>NUCLEOTIDE SEQUENCE [LARGE SCALE GENOMIC DNA]</scope>
    <source>
        <strain evidence="3 4">LBUM223</strain>
    </source>
</reference>
<feature type="domain" description="Phage tail fibre protein N-terminal" evidence="1">
    <location>
        <begin position="4"/>
        <end position="160"/>
    </location>
</feature>